<dbReference type="InterPro" id="IPR030482">
    <property type="entry name" value="PDRG1"/>
</dbReference>
<keyword evidence="4" id="KW-0175">Coiled coil</keyword>
<sequence>MDADTQRVLEYLTQVEETAEDVLSTKQQIVDLDSKRNRNREALSAIKNEMSDTEKVKVCFGSIFIKFPKLKTTEMIHKDQQQLDEEIKALRKGLKEKVNRLNEIQGKPELKGYRIAPLSSDEVKIINSFLKG</sequence>
<dbReference type="Proteomes" id="UP000516260">
    <property type="component" value="Chromosome 5"/>
</dbReference>
<dbReference type="AlphaFoldDB" id="A0A4Z2B9W3"/>
<protein>
    <submittedName>
        <fullName evidence="5">Uncharacterized protein</fullName>
    </submittedName>
</protein>
<dbReference type="GO" id="GO:0005737">
    <property type="term" value="C:cytoplasm"/>
    <property type="evidence" value="ECO:0007669"/>
    <property type="project" value="UniProtKB-SubCell"/>
</dbReference>
<keyword evidence="6" id="KW-1185">Reference proteome</keyword>
<comment type="subcellular location">
    <subcellularLocation>
        <location evidence="1">Cytoplasm</location>
    </subcellularLocation>
</comment>
<evidence type="ECO:0000313" key="5">
    <source>
        <dbReference type="EMBL" id="TNM89214.1"/>
    </source>
</evidence>
<gene>
    <name evidence="5" type="ORF">fugu_005469</name>
</gene>
<evidence type="ECO:0000256" key="2">
    <source>
        <dbReference type="ARBA" id="ARBA00022490"/>
    </source>
</evidence>
<dbReference type="EMBL" id="SWLE01000018">
    <property type="protein sequence ID" value="TNM89214.1"/>
    <property type="molecule type" value="Genomic_DNA"/>
</dbReference>
<reference evidence="5 6" key="1">
    <citation type="submission" date="2019-04" db="EMBL/GenBank/DDBJ databases">
        <title>The sequence and de novo assembly of Takifugu bimaculatus genome using PacBio and Hi-C technologies.</title>
        <authorList>
            <person name="Xu P."/>
            <person name="Liu B."/>
            <person name="Zhou Z."/>
        </authorList>
    </citation>
    <scope>NUCLEOTIDE SEQUENCE [LARGE SCALE GENOMIC DNA]</scope>
    <source>
        <strain evidence="5">TB-2018</strain>
        <tissue evidence="5">Muscle</tissue>
    </source>
</reference>
<dbReference type="PANTHER" id="PTHR21162">
    <property type="entry name" value="P53 AND DNA DAMAGE-REGULATED PROTEIN"/>
    <property type="match status" value="1"/>
</dbReference>
<feature type="coiled-coil region" evidence="4">
    <location>
        <begin position="80"/>
        <end position="107"/>
    </location>
</feature>
<dbReference type="CDD" id="cd22860">
    <property type="entry name" value="PDRG1"/>
    <property type="match status" value="1"/>
</dbReference>
<proteinExistence type="predicted"/>
<evidence type="ECO:0000256" key="4">
    <source>
        <dbReference type="SAM" id="Coils"/>
    </source>
</evidence>
<dbReference type="PANTHER" id="PTHR21162:SF0">
    <property type="entry name" value="P53 AND DNA DAMAGE-REGULATED PROTEIN 1"/>
    <property type="match status" value="1"/>
</dbReference>
<keyword evidence="2" id="KW-0963">Cytoplasm</keyword>
<evidence type="ECO:0000313" key="6">
    <source>
        <dbReference type="Proteomes" id="UP000516260"/>
    </source>
</evidence>
<keyword evidence="3" id="KW-0143">Chaperone</keyword>
<dbReference type="SUPFAM" id="SSF46579">
    <property type="entry name" value="Prefoldin"/>
    <property type="match status" value="1"/>
</dbReference>
<evidence type="ECO:0000256" key="1">
    <source>
        <dbReference type="ARBA" id="ARBA00004496"/>
    </source>
</evidence>
<evidence type="ECO:0000256" key="3">
    <source>
        <dbReference type="ARBA" id="ARBA00023186"/>
    </source>
</evidence>
<organism evidence="5 6">
    <name type="scientific">Takifugu bimaculatus</name>
    <dbReference type="NCBI Taxonomy" id="433685"/>
    <lineage>
        <taxon>Eukaryota</taxon>
        <taxon>Metazoa</taxon>
        <taxon>Chordata</taxon>
        <taxon>Craniata</taxon>
        <taxon>Vertebrata</taxon>
        <taxon>Euteleostomi</taxon>
        <taxon>Actinopterygii</taxon>
        <taxon>Neopterygii</taxon>
        <taxon>Teleostei</taxon>
        <taxon>Neoteleostei</taxon>
        <taxon>Acanthomorphata</taxon>
        <taxon>Eupercaria</taxon>
        <taxon>Tetraodontiformes</taxon>
        <taxon>Tetradontoidea</taxon>
        <taxon>Tetraodontidae</taxon>
        <taxon>Takifugu</taxon>
    </lineage>
</organism>
<accession>A0A4Z2B9W3</accession>
<name>A0A4Z2B9W3_9TELE</name>
<comment type="caution">
    <text evidence="5">The sequence shown here is derived from an EMBL/GenBank/DDBJ whole genome shotgun (WGS) entry which is preliminary data.</text>
</comment>